<protein>
    <submittedName>
        <fullName evidence="2">Antibiotic biosynthesis monooxygenase</fullName>
    </submittedName>
</protein>
<dbReference type="SUPFAM" id="SSF54909">
    <property type="entry name" value="Dimeric alpha+beta barrel"/>
    <property type="match status" value="1"/>
</dbReference>
<evidence type="ECO:0000313" key="3">
    <source>
        <dbReference type="Proteomes" id="UP000886476"/>
    </source>
</evidence>
<keyword evidence="3" id="KW-1185">Reference proteome</keyword>
<accession>A0ABX2C9N8</accession>
<keyword evidence="2" id="KW-0560">Oxidoreductase</keyword>
<evidence type="ECO:0000313" key="2">
    <source>
        <dbReference type="EMBL" id="NPU64982.1"/>
    </source>
</evidence>
<dbReference type="EMBL" id="JABFDN010000002">
    <property type="protein sequence ID" value="NPU64982.1"/>
    <property type="molecule type" value="Genomic_DNA"/>
</dbReference>
<organism evidence="2 3">
    <name type="scientific">Bradyrhizobium aeschynomenes</name>
    <dbReference type="NCBI Taxonomy" id="2734909"/>
    <lineage>
        <taxon>Bacteria</taxon>
        <taxon>Pseudomonadati</taxon>
        <taxon>Pseudomonadota</taxon>
        <taxon>Alphaproteobacteria</taxon>
        <taxon>Hyphomicrobiales</taxon>
        <taxon>Nitrobacteraceae</taxon>
        <taxon>Bradyrhizobium</taxon>
    </lineage>
</organism>
<name>A0ABX2C9N8_9BRAD</name>
<keyword evidence="2" id="KW-0503">Monooxygenase</keyword>
<proteinExistence type="predicted"/>
<dbReference type="Pfam" id="PF03992">
    <property type="entry name" value="ABM"/>
    <property type="match status" value="1"/>
</dbReference>
<dbReference type="InterPro" id="IPR050744">
    <property type="entry name" value="AI-2_Isomerase_LsrG"/>
</dbReference>
<reference evidence="2" key="1">
    <citation type="submission" date="2020-05" db="EMBL/GenBank/DDBJ databases">
        <title>Nod-independent and nitrogen-fixing Bradyrhizobium aeschynomene sp. nov. isolated from nodules of Aeschynomene indica.</title>
        <authorList>
            <person name="Zhang Z."/>
        </authorList>
    </citation>
    <scope>NUCLEOTIDE SEQUENCE</scope>
    <source>
        <strain evidence="2">83012</strain>
    </source>
</reference>
<dbReference type="PANTHER" id="PTHR33336:SF15">
    <property type="entry name" value="ABM DOMAIN-CONTAINING PROTEIN"/>
    <property type="match status" value="1"/>
</dbReference>
<dbReference type="InterPro" id="IPR011008">
    <property type="entry name" value="Dimeric_a/b-barrel"/>
</dbReference>
<feature type="domain" description="ABM" evidence="1">
    <location>
        <begin position="2"/>
        <end position="90"/>
    </location>
</feature>
<dbReference type="GO" id="GO:0004497">
    <property type="term" value="F:monooxygenase activity"/>
    <property type="evidence" value="ECO:0007669"/>
    <property type="project" value="UniProtKB-KW"/>
</dbReference>
<dbReference type="Proteomes" id="UP000886476">
    <property type="component" value="Unassembled WGS sequence"/>
</dbReference>
<dbReference type="InterPro" id="IPR007138">
    <property type="entry name" value="ABM_dom"/>
</dbReference>
<dbReference type="PANTHER" id="PTHR33336">
    <property type="entry name" value="QUINOL MONOOXYGENASE YGIN-RELATED"/>
    <property type="match status" value="1"/>
</dbReference>
<dbReference type="RefSeq" id="WP_172110071.1">
    <property type="nucleotide sequence ID" value="NZ_JABFDN010000002.1"/>
</dbReference>
<sequence length="99" mass="11078">MIYVVATLTIKPETRAEFIAAATACIEGTRKEHGNIAYDLHESVTDPTRMVFVEQWDNAEALVPHRATEHMKTFGRVAVKCMAAPPKIEIITPEKVDVR</sequence>
<comment type="caution">
    <text evidence="2">The sequence shown here is derived from an EMBL/GenBank/DDBJ whole genome shotgun (WGS) entry which is preliminary data.</text>
</comment>
<dbReference type="PROSITE" id="PS51725">
    <property type="entry name" value="ABM"/>
    <property type="match status" value="1"/>
</dbReference>
<gene>
    <name evidence="2" type="ORF">HL667_08260</name>
</gene>
<dbReference type="Gene3D" id="3.30.70.100">
    <property type="match status" value="1"/>
</dbReference>
<evidence type="ECO:0000259" key="1">
    <source>
        <dbReference type="PROSITE" id="PS51725"/>
    </source>
</evidence>